<dbReference type="PROSITE" id="PS50268">
    <property type="entry name" value="CADHERIN_2"/>
    <property type="match status" value="3"/>
</dbReference>
<dbReference type="InterPro" id="IPR015919">
    <property type="entry name" value="Cadherin-like_sf"/>
</dbReference>
<protein>
    <recommendedName>
        <fullName evidence="9">Cadherin domain-containing protein</fullName>
    </recommendedName>
</protein>
<gene>
    <name evidence="10" type="ORF">QQF64_007707</name>
</gene>
<evidence type="ECO:0000313" key="10">
    <source>
        <dbReference type="EMBL" id="KAL1262442.1"/>
    </source>
</evidence>
<sequence>MFLLETTTGCLTLERELDFEKQRFYNLTVRAVDHGKPRSLSSSCFIEVEVLDVNENLNRPLFTQFVHNAAVQEDATVGTSVLTLTAGDSDLGRDGVVRYYIHDGSGLGVFTIDEETGVIRTAGLLDREAVPHYWLTVYAKDLGTVPLVSWTEVYIEVWDINDNPPELSQPVYFGSVQENLPKDKSVLKVSATDMDKSSEGKLAFQIFDSQRVYFNIDAKTGVISTLAPLDREQKAEHIIEVMVSDEGAPPLSSTATVVIEVLDENDNSPQFSHKLFQVKLPERRSTAGPQEIYRMVARDDDVGPNGM</sequence>
<dbReference type="PROSITE" id="PS00232">
    <property type="entry name" value="CADHERIN_1"/>
    <property type="match status" value="1"/>
</dbReference>
<name>A0ABR3MBC8_9TELE</name>
<dbReference type="InterPro" id="IPR020894">
    <property type="entry name" value="Cadherin_CS"/>
</dbReference>
<dbReference type="Pfam" id="PF00028">
    <property type="entry name" value="Cadherin"/>
    <property type="match status" value="3"/>
</dbReference>
<comment type="caution">
    <text evidence="10">The sequence shown here is derived from an EMBL/GenBank/DDBJ whole genome shotgun (WGS) entry which is preliminary data.</text>
</comment>
<dbReference type="SMART" id="SM00112">
    <property type="entry name" value="CA"/>
    <property type="match status" value="3"/>
</dbReference>
<dbReference type="CDD" id="cd11304">
    <property type="entry name" value="Cadherin_repeat"/>
    <property type="match status" value="3"/>
</dbReference>
<evidence type="ECO:0000256" key="4">
    <source>
        <dbReference type="ARBA" id="ARBA00022837"/>
    </source>
</evidence>
<evidence type="ECO:0000256" key="2">
    <source>
        <dbReference type="ARBA" id="ARBA00022692"/>
    </source>
</evidence>
<reference evidence="10 11" key="1">
    <citation type="submission" date="2023-09" db="EMBL/GenBank/DDBJ databases">
        <authorList>
            <person name="Wang M."/>
        </authorList>
    </citation>
    <scope>NUCLEOTIDE SEQUENCE [LARGE SCALE GENOMIC DNA]</scope>
    <source>
        <strain evidence="10">GT-2023</strain>
        <tissue evidence="10">Liver</tissue>
    </source>
</reference>
<evidence type="ECO:0000259" key="9">
    <source>
        <dbReference type="PROSITE" id="PS50268"/>
    </source>
</evidence>
<dbReference type="Gene3D" id="2.60.40.60">
    <property type="entry name" value="Cadherins"/>
    <property type="match status" value="4"/>
</dbReference>
<evidence type="ECO:0000256" key="8">
    <source>
        <dbReference type="PROSITE-ProRule" id="PRU00043"/>
    </source>
</evidence>
<keyword evidence="7" id="KW-0472">Membrane</keyword>
<dbReference type="PRINTS" id="PR00205">
    <property type="entry name" value="CADHERIN"/>
</dbReference>
<comment type="subcellular location">
    <subcellularLocation>
        <location evidence="1">Membrane</location>
    </subcellularLocation>
</comment>
<keyword evidence="5" id="KW-0130">Cell adhesion</keyword>
<dbReference type="PANTHER" id="PTHR24025:SF16">
    <property type="entry name" value="FAT ATYPICAL CADHERIN 2"/>
    <property type="match status" value="1"/>
</dbReference>
<feature type="domain" description="Cadherin" evidence="9">
    <location>
        <begin position="1"/>
        <end position="62"/>
    </location>
</feature>
<keyword evidence="3" id="KW-0677">Repeat</keyword>
<evidence type="ECO:0000256" key="1">
    <source>
        <dbReference type="ARBA" id="ARBA00004370"/>
    </source>
</evidence>
<organism evidence="10 11">
    <name type="scientific">Cirrhinus molitorella</name>
    <name type="common">mud carp</name>
    <dbReference type="NCBI Taxonomy" id="172907"/>
    <lineage>
        <taxon>Eukaryota</taxon>
        <taxon>Metazoa</taxon>
        <taxon>Chordata</taxon>
        <taxon>Craniata</taxon>
        <taxon>Vertebrata</taxon>
        <taxon>Euteleostomi</taxon>
        <taxon>Actinopterygii</taxon>
        <taxon>Neopterygii</taxon>
        <taxon>Teleostei</taxon>
        <taxon>Ostariophysi</taxon>
        <taxon>Cypriniformes</taxon>
        <taxon>Cyprinidae</taxon>
        <taxon>Labeoninae</taxon>
        <taxon>Labeonini</taxon>
        <taxon>Cirrhinus</taxon>
    </lineage>
</organism>
<keyword evidence="11" id="KW-1185">Reference proteome</keyword>
<dbReference type="InterPro" id="IPR050971">
    <property type="entry name" value="Cadherin-domain_protein"/>
</dbReference>
<dbReference type="PANTHER" id="PTHR24025">
    <property type="entry name" value="DESMOGLEIN FAMILY MEMBER"/>
    <property type="match status" value="1"/>
</dbReference>
<evidence type="ECO:0000256" key="5">
    <source>
        <dbReference type="ARBA" id="ARBA00022889"/>
    </source>
</evidence>
<feature type="non-terminal residue" evidence="10">
    <location>
        <position position="307"/>
    </location>
</feature>
<feature type="domain" description="Cadherin" evidence="9">
    <location>
        <begin position="168"/>
        <end position="271"/>
    </location>
</feature>
<evidence type="ECO:0000313" key="11">
    <source>
        <dbReference type="Proteomes" id="UP001558613"/>
    </source>
</evidence>
<keyword evidence="4 8" id="KW-0106">Calcium</keyword>
<proteinExistence type="predicted"/>
<evidence type="ECO:0000256" key="7">
    <source>
        <dbReference type="ARBA" id="ARBA00023136"/>
    </source>
</evidence>
<keyword evidence="2" id="KW-0812">Transmembrane</keyword>
<feature type="domain" description="Cadherin" evidence="9">
    <location>
        <begin position="63"/>
        <end position="167"/>
    </location>
</feature>
<dbReference type="EMBL" id="JAYMGO010000014">
    <property type="protein sequence ID" value="KAL1262442.1"/>
    <property type="molecule type" value="Genomic_DNA"/>
</dbReference>
<keyword evidence="6" id="KW-1133">Transmembrane helix</keyword>
<evidence type="ECO:0000256" key="6">
    <source>
        <dbReference type="ARBA" id="ARBA00022989"/>
    </source>
</evidence>
<evidence type="ECO:0000256" key="3">
    <source>
        <dbReference type="ARBA" id="ARBA00022737"/>
    </source>
</evidence>
<dbReference type="Proteomes" id="UP001558613">
    <property type="component" value="Unassembled WGS sequence"/>
</dbReference>
<dbReference type="SUPFAM" id="SSF49313">
    <property type="entry name" value="Cadherin-like"/>
    <property type="match status" value="3"/>
</dbReference>
<accession>A0ABR3MBC8</accession>
<dbReference type="InterPro" id="IPR002126">
    <property type="entry name" value="Cadherin-like_dom"/>
</dbReference>